<dbReference type="Pfam" id="PF14014">
    <property type="entry name" value="DUF4230"/>
    <property type="match status" value="1"/>
</dbReference>
<protein>
    <recommendedName>
        <fullName evidence="3">DUF4230 domain-containing protein</fullName>
    </recommendedName>
</protein>
<dbReference type="InterPro" id="IPR025324">
    <property type="entry name" value="DUF4230"/>
</dbReference>
<keyword evidence="2" id="KW-1185">Reference proteome</keyword>
<proteinExistence type="predicted"/>
<name>B8J922_ANAD2</name>
<dbReference type="Proteomes" id="UP000007089">
    <property type="component" value="Chromosome"/>
</dbReference>
<accession>B8J922</accession>
<gene>
    <name evidence="1" type="ordered locus">A2cp1_0261</name>
</gene>
<dbReference type="EMBL" id="CP001359">
    <property type="protein sequence ID" value="ACL63620.1"/>
    <property type="molecule type" value="Genomic_DNA"/>
</dbReference>
<dbReference type="HOGENOM" id="CLU_1260324_0_0_7"/>
<evidence type="ECO:0008006" key="3">
    <source>
        <dbReference type="Google" id="ProtNLM"/>
    </source>
</evidence>
<dbReference type="KEGG" id="acp:A2cp1_0261"/>
<dbReference type="AlphaFoldDB" id="B8J922"/>
<organism evidence="1 2">
    <name type="scientific">Anaeromyxobacter dehalogenans (strain ATCC BAA-258 / DSM 21875 / 2CP-1)</name>
    <dbReference type="NCBI Taxonomy" id="455488"/>
    <lineage>
        <taxon>Bacteria</taxon>
        <taxon>Pseudomonadati</taxon>
        <taxon>Myxococcota</taxon>
        <taxon>Myxococcia</taxon>
        <taxon>Myxococcales</taxon>
        <taxon>Cystobacterineae</taxon>
        <taxon>Anaeromyxobacteraceae</taxon>
        <taxon>Anaeromyxobacter</taxon>
    </lineage>
</organism>
<evidence type="ECO:0000313" key="2">
    <source>
        <dbReference type="Proteomes" id="UP000007089"/>
    </source>
</evidence>
<evidence type="ECO:0000313" key="1">
    <source>
        <dbReference type="EMBL" id="ACL63620.1"/>
    </source>
</evidence>
<sequence length="203" mass="21481">MRRLLALLVLGLAAGAGLGLALRLGRAPALPDPPAVATRIREVARLEALDVTLYKKVAFSPEPAEAGSLWGDVAGWLRHVFRTPHGKAIVFADAHLGLDLARLDASRVRVTGRTAEIALPPVEVRIALRPGETEVIGSNLDSAETARLLELARAAFEREVQADAALRARARASAERAIRGLLLGLGFAEVRFVDALPAAAPSS</sequence>
<dbReference type="RefSeq" id="WP_012631682.1">
    <property type="nucleotide sequence ID" value="NC_011891.1"/>
</dbReference>
<reference evidence="1" key="1">
    <citation type="submission" date="2009-01" db="EMBL/GenBank/DDBJ databases">
        <title>Complete sequence of Anaeromyxobacter dehalogenans 2CP-1.</title>
        <authorList>
            <consortium name="US DOE Joint Genome Institute"/>
            <person name="Lucas S."/>
            <person name="Copeland A."/>
            <person name="Lapidus A."/>
            <person name="Glavina del Rio T."/>
            <person name="Dalin E."/>
            <person name="Tice H."/>
            <person name="Bruce D."/>
            <person name="Goodwin L."/>
            <person name="Pitluck S."/>
            <person name="Saunders E."/>
            <person name="Brettin T."/>
            <person name="Detter J.C."/>
            <person name="Han C."/>
            <person name="Larimer F."/>
            <person name="Land M."/>
            <person name="Hauser L."/>
            <person name="Kyrpides N."/>
            <person name="Ovchinnikova G."/>
            <person name="Beliaev A.S."/>
            <person name="Richardson P."/>
        </authorList>
    </citation>
    <scope>NUCLEOTIDE SEQUENCE</scope>
    <source>
        <strain evidence="1">2CP-1</strain>
    </source>
</reference>